<dbReference type="SUPFAM" id="SSF57716">
    <property type="entry name" value="Glucocorticoid receptor-like (DNA-binding domain)"/>
    <property type="match status" value="1"/>
</dbReference>
<keyword evidence="3" id="KW-0689">Ribosomal protein</keyword>
<dbReference type="EMBL" id="KC513610">
    <property type="protein sequence ID" value="AGE95901.1"/>
    <property type="molecule type" value="Genomic_DNA"/>
</dbReference>
<feature type="domain" description="Large ribosomal subunit protein eL24-related N-terminal" evidence="2">
    <location>
        <begin position="21"/>
        <end position="76"/>
    </location>
</feature>
<dbReference type="AlphaFoldDB" id="M1KKV6"/>
<organism evidence="3">
    <name type="scientific">Encephalitozoon cuniculi</name>
    <name type="common">Microsporidian parasite</name>
    <dbReference type="NCBI Taxonomy" id="6035"/>
    <lineage>
        <taxon>Eukaryota</taxon>
        <taxon>Fungi</taxon>
        <taxon>Fungi incertae sedis</taxon>
        <taxon>Microsporidia</taxon>
        <taxon>Unikaryonidae</taxon>
        <taxon>Encephalitozoon</taxon>
    </lineage>
</organism>
<dbReference type="VEuPathDB" id="MicrosporidiaDB:AEWR_070890"/>
<dbReference type="InterPro" id="IPR000988">
    <property type="entry name" value="Ribosomal_eL24-rel_N"/>
</dbReference>
<evidence type="ECO:0000313" key="3">
    <source>
        <dbReference type="EMBL" id="AGE95901.1"/>
    </source>
</evidence>
<protein>
    <submittedName>
        <fullName evidence="3">60S ribosomal protein l24</fullName>
    </submittedName>
</protein>
<evidence type="ECO:0000256" key="1">
    <source>
        <dbReference type="ARBA" id="ARBA00005647"/>
    </source>
</evidence>
<dbReference type="VEuPathDB" id="MicrosporidiaDB:AEWD_070900"/>
<dbReference type="Gene3D" id="2.30.170.20">
    <property type="entry name" value="Ribosomal protein L24e"/>
    <property type="match status" value="1"/>
</dbReference>
<comment type="similarity">
    <text evidence="1">Belongs to the eukaryotic ribosomal protein eL24 family.</text>
</comment>
<dbReference type="CDD" id="cd00472">
    <property type="entry name" value="Ribosomal_L24e_L24"/>
    <property type="match status" value="1"/>
</dbReference>
<reference evidence="3" key="1">
    <citation type="journal article" date="2013" name="Eukaryot. Cell">
        <title>Extremely Reduced Levels of Heterozygosity in the Vertebrate Pathogen Encephalitozoon cuniculi.</title>
        <authorList>
            <person name="Selman M."/>
            <person name="Sak B."/>
            <person name="Kvac M."/>
            <person name="Farinelli L."/>
            <person name="Weiss L.M."/>
            <person name="Corradi N."/>
        </authorList>
    </citation>
    <scope>NUCLEOTIDE SEQUENCE</scope>
</reference>
<dbReference type="OMA" id="QHDGRAQ"/>
<proteinExistence type="inferred from homology"/>
<gene>
    <name evidence="3" type="ORF">ECU07_0930</name>
</gene>
<dbReference type="Pfam" id="PF01246">
    <property type="entry name" value="Ribosomal_L24e"/>
    <property type="match status" value="1"/>
</dbReference>
<name>M1KKV6_ENCCN</name>
<sequence>MFLNNFLPKTSPFMIQGVSMFSGRNIPKGSGIYEVMSDGRAVLTASNKERRLIARKINPRDIRWTTSSREFFGKESQYVVEKMNVQKVKVVRGFRHISASSLERAKEAGLPKK</sequence>
<dbReference type="VEuPathDB" id="MicrosporidiaDB:AEWQ_070900"/>
<dbReference type="VEuPathDB" id="MicrosporidiaDB:ECU07_0930"/>
<evidence type="ECO:0000259" key="2">
    <source>
        <dbReference type="Pfam" id="PF01246"/>
    </source>
</evidence>
<dbReference type="GO" id="GO:0005840">
    <property type="term" value="C:ribosome"/>
    <property type="evidence" value="ECO:0007669"/>
    <property type="project" value="UniProtKB-KW"/>
</dbReference>
<keyword evidence="3" id="KW-0687">Ribonucleoprotein</keyword>
<dbReference type="VEuPathDB" id="MicrosporidiaDB:M970_070890"/>
<dbReference type="InterPro" id="IPR038630">
    <property type="entry name" value="L24e/L24_sf"/>
</dbReference>
<accession>M1KKV6</accession>